<evidence type="ECO:0000256" key="3">
    <source>
        <dbReference type="ARBA" id="ARBA00022771"/>
    </source>
</evidence>
<reference evidence="11 12" key="1">
    <citation type="journal article" date="2015" name="Genome Biol.">
        <title>Comparative genomics of Steinernema reveals deeply conserved gene regulatory networks.</title>
        <authorList>
            <person name="Dillman A.R."/>
            <person name="Macchietto M."/>
            <person name="Porter C.F."/>
            <person name="Rogers A."/>
            <person name="Williams B."/>
            <person name="Antoshechkin I."/>
            <person name="Lee M.M."/>
            <person name="Goodwin Z."/>
            <person name="Lu X."/>
            <person name="Lewis E.E."/>
            <person name="Goodrich-Blair H."/>
            <person name="Stock S.P."/>
            <person name="Adams B.J."/>
            <person name="Sternberg P.W."/>
            <person name="Mortazavi A."/>
        </authorList>
    </citation>
    <scope>NUCLEOTIDE SEQUENCE [LARGE SCALE GENOMIC DNA]</scope>
    <source>
        <strain evidence="11 12">ALL</strain>
    </source>
</reference>
<dbReference type="GO" id="GO:0008270">
    <property type="term" value="F:zinc ion binding"/>
    <property type="evidence" value="ECO:0007669"/>
    <property type="project" value="UniProtKB-KW"/>
</dbReference>
<feature type="region of interest" description="Disordered" evidence="9">
    <location>
        <begin position="1"/>
        <end position="21"/>
    </location>
</feature>
<comment type="caution">
    <text evidence="11">The sequence shown here is derived from an EMBL/GenBank/DDBJ whole genome shotgun (WGS) entry which is preliminary data.</text>
</comment>
<keyword evidence="4" id="KW-0862">Zinc</keyword>
<dbReference type="GO" id="GO:0000122">
    <property type="term" value="P:negative regulation of transcription by RNA polymerase II"/>
    <property type="evidence" value="ECO:0007669"/>
    <property type="project" value="TreeGrafter"/>
</dbReference>
<dbReference type="OrthoDB" id="515401at2759"/>
<keyword evidence="3 8" id="KW-0863">Zinc-finger</keyword>
<keyword evidence="7" id="KW-0539">Nucleus</keyword>
<dbReference type="PANTHER" id="PTHR10071">
    <property type="entry name" value="TRANSCRIPTION FACTOR GATA FAMILY MEMBER"/>
    <property type="match status" value="1"/>
</dbReference>
<sequence>MSQDDFNVHSPAPVTPTVPTHYPQPLNYQSLFPNHLPTYQTIYPYQHLLNQRSYASLEPTYQITYESPTQGNGIGLDISAFRSPTSMVRFQGDIPQQDNSQETPKENEKPKGRNSQKTACHDNSECSVCGTRKTPLWRRSVLGKPECNACNLYFRKNNCPRPRDLQHKPIVRRNRTCPKKEA</sequence>
<evidence type="ECO:0000313" key="11">
    <source>
        <dbReference type="EMBL" id="TKR82377.1"/>
    </source>
</evidence>
<dbReference type="CDD" id="cd00202">
    <property type="entry name" value="ZnF_GATA"/>
    <property type="match status" value="1"/>
</dbReference>
<dbReference type="GO" id="GO:0005634">
    <property type="term" value="C:nucleus"/>
    <property type="evidence" value="ECO:0007669"/>
    <property type="project" value="UniProtKB-SubCell"/>
</dbReference>
<dbReference type="Gene3D" id="3.30.50.10">
    <property type="entry name" value="Erythroid Transcription Factor GATA-1, subunit A"/>
    <property type="match status" value="1"/>
</dbReference>
<feature type="region of interest" description="Disordered" evidence="9">
    <location>
        <begin position="91"/>
        <end position="120"/>
    </location>
</feature>
<evidence type="ECO:0000256" key="9">
    <source>
        <dbReference type="SAM" id="MobiDB-lite"/>
    </source>
</evidence>
<evidence type="ECO:0000256" key="8">
    <source>
        <dbReference type="PROSITE-ProRule" id="PRU00094"/>
    </source>
</evidence>
<reference evidence="11 12" key="2">
    <citation type="journal article" date="2019" name="G3 (Bethesda)">
        <title>Hybrid Assembly of the Genome of the Entomopathogenic Nematode Steinernema carpocapsae Identifies the X-Chromosome.</title>
        <authorList>
            <person name="Serra L."/>
            <person name="Macchietto M."/>
            <person name="Macias-Munoz A."/>
            <person name="McGill C.J."/>
            <person name="Rodriguez I.M."/>
            <person name="Rodriguez B."/>
            <person name="Murad R."/>
            <person name="Mortazavi A."/>
        </authorList>
    </citation>
    <scope>NUCLEOTIDE SEQUENCE [LARGE SCALE GENOMIC DNA]</scope>
    <source>
        <strain evidence="11 12">ALL</strain>
    </source>
</reference>
<keyword evidence="5" id="KW-0805">Transcription regulation</keyword>
<evidence type="ECO:0000256" key="2">
    <source>
        <dbReference type="ARBA" id="ARBA00022723"/>
    </source>
</evidence>
<keyword evidence="2" id="KW-0479">Metal-binding</keyword>
<dbReference type="Proteomes" id="UP000298663">
    <property type="component" value="Unassembled WGS sequence"/>
</dbReference>
<evidence type="ECO:0000256" key="4">
    <source>
        <dbReference type="ARBA" id="ARBA00022833"/>
    </source>
</evidence>
<dbReference type="GO" id="GO:0000981">
    <property type="term" value="F:DNA-binding transcription factor activity, RNA polymerase II-specific"/>
    <property type="evidence" value="ECO:0007669"/>
    <property type="project" value="TreeGrafter"/>
</dbReference>
<organism evidence="11 12">
    <name type="scientific">Steinernema carpocapsae</name>
    <name type="common">Entomopathogenic nematode</name>
    <dbReference type="NCBI Taxonomy" id="34508"/>
    <lineage>
        <taxon>Eukaryota</taxon>
        <taxon>Metazoa</taxon>
        <taxon>Ecdysozoa</taxon>
        <taxon>Nematoda</taxon>
        <taxon>Chromadorea</taxon>
        <taxon>Rhabditida</taxon>
        <taxon>Tylenchina</taxon>
        <taxon>Panagrolaimomorpha</taxon>
        <taxon>Strongyloidoidea</taxon>
        <taxon>Steinernematidae</taxon>
        <taxon>Steinernema</taxon>
    </lineage>
</organism>
<feature type="compositionally biased region" description="Polar residues" evidence="9">
    <location>
        <begin position="91"/>
        <end position="102"/>
    </location>
</feature>
<dbReference type="STRING" id="34508.A0A4U5NH13"/>
<dbReference type="GO" id="GO:0000978">
    <property type="term" value="F:RNA polymerase II cis-regulatory region sequence-specific DNA binding"/>
    <property type="evidence" value="ECO:0007669"/>
    <property type="project" value="TreeGrafter"/>
</dbReference>
<comment type="subcellular location">
    <subcellularLocation>
        <location evidence="1">Nucleus</location>
    </subcellularLocation>
</comment>
<accession>A0A4U5NH13</accession>
<dbReference type="EMBL" id="AZBU02000004">
    <property type="protein sequence ID" value="TKR82377.1"/>
    <property type="molecule type" value="Genomic_DNA"/>
</dbReference>
<name>A0A4U5NH13_STECR</name>
<dbReference type="SUPFAM" id="SSF57716">
    <property type="entry name" value="Glucocorticoid receptor-like (DNA-binding domain)"/>
    <property type="match status" value="1"/>
</dbReference>
<feature type="domain" description="GATA-type" evidence="10">
    <location>
        <begin position="120"/>
        <end position="173"/>
    </location>
</feature>
<keyword evidence="6" id="KW-0804">Transcription</keyword>
<evidence type="ECO:0000256" key="1">
    <source>
        <dbReference type="ARBA" id="ARBA00004123"/>
    </source>
</evidence>
<evidence type="ECO:0000256" key="7">
    <source>
        <dbReference type="ARBA" id="ARBA00023242"/>
    </source>
</evidence>
<dbReference type="InterPro" id="IPR039355">
    <property type="entry name" value="Transcription_factor_GATA"/>
</dbReference>
<dbReference type="AlphaFoldDB" id="A0A4U5NH13"/>
<dbReference type="PANTHER" id="PTHR10071:SF281">
    <property type="entry name" value="BOX A-BINDING FACTOR-RELATED"/>
    <property type="match status" value="1"/>
</dbReference>
<dbReference type="Pfam" id="PF00320">
    <property type="entry name" value="GATA"/>
    <property type="match status" value="1"/>
</dbReference>
<gene>
    <name evidence="11" type="ORF">L596_016114</name>
</gene>
<evidence type="ECO:0000256" key="5">
    <source>
        <dbReference type="ARBA" id="ARBA00023015"/>
    </source>
</evidence>
<evidence type="ECO:0000313" key="12">
    <source>
        <dbReference type="Proteomes" id="UP000298663"/>
    </source>
</evidence>
<evidence type="ECO:0000256" key="6">
    <source>
        <dbReference type="ARBA" id="ARBA00023163"/>
    </source>
</evidence>
<dbReference type="PRINTS" id="PR00619">
    <property type="entry name" value="GATAZNFINGER"/>
</dbReference>
<dbReference type="GO" id="GO:0045165">
    <property type="term" value="P:cell fate commitment"/>
    <property type="evidence" value="ECO:0007669"/>
    <property type="project" value="TreeGrafter"/>
</dbReference>
<evidence type="ECO:0000259" key="10">
    <source>
        <dbReference type="PROSITE" id="PS50114"/>
    </source>
</evidence>
<proteinExistence type="predicted"/>
<dbReference type="InterPro" id="IPR013088">
    <property type="entry name" value="Znf_NHR/GATA"/>
</dbReference>
<dbReference type="SMART" id="SM00401">
    <property type="entry name" value="ZnF_GATA"/>
    <property type="match status" value="1"/>
</dbReference>
<protein>
    <recommendedName>
        <fullName evidence="10">GATA-type domain-containing protein</fullName>
    </recommendedName>
</protein>
<keyword evidence="12" id="KW-1185">Reference proteome</keyword>
<dbReference type="PROSITE" id="PS50114">
    <property type="entry name" value="GATA_ZN_FINGER_2"/>
    <property type="match status" value="1"/>
</dbReference>
<dbReference type="GO" id="GO:0045944">
    <property type="term" value="P:positive regulation of transcription by RNA polymerase II"/>
    <property type="evidence" value="ECO:0007669"/>
    <property type="project" value="TreeGrafter"/>
</dbReference>
<dbReference type="InterPro" id="IPR000679">
    <property type="entry name" value="Znf_GATA"/>
</dbReference>